<proteinExistence type="inferred from homology"/>
<keyword evidence="4" id="KW-0946">Virion</keyword>
<comment type="subcellular location">
    <subcellularLocation>
        <location evidence="2">Host membrane</location>
        <topology evidence="2">Single-pass type II membrane protein</topology>
    </subcellularLocation>
    <subcellularLocation>
        <location evidence="1">Virion membrane</location>
        <topology evidence="1">Single-pass type II membrane protein</topology>
    </subcellularLocation>
</comment>
<dbReference type="GO" id="GO:0033644">
    <property type="term" value="C:host cell membrane"/>
    <property type="evidence" value="ECO:0007669"/>
    <property type="project" value="UniProtKB-SubCell"/>
</dbReference>
<evidence type="ECO:0000256" key="7">
    <source>
        <dbReference type="ARBA" id="ARBA00022989"/>
    </source>
</evidence>
<protein>
    <recommendedName>
        <fullName evidence="12">Protein OPG161</fullName>
    </recommendedName>
</protein>
<evidence type="ECO:0000256" key="12">
    <source>
        <dbReference type="ARBA" id="ARBA00034879"/>
    </source>
</evidence>
<dbReference type="EMBL" id="KM502564">
    <property type="protein sequence ID" value="AIZ77361.1"/>
    <property type="molecule type" value="Genomic_DNA"/>
</dbReference>
<evidence type="ECO:0000256" key="1">
    <source>
        <dbReference type="ARBA" id="ARBA00004208"/>
    </source>
</evidence>
<evidence type="ECO:0000313" key="17">
    <source>
        <dbReference type="Proteomes" id="UP000107385"/>
    </source>
</evidence>
<evidence type="ECO:0000256" key="15">
    <source>
        <dbReference type="SAM" id="Phobius"/>
    </source>
</evidence>
<keyword evidence="5" id="KW-1043">Host membrane</keyword>
<accession>A0A0A7MEV5</accession>
<evidence type="ECO:0000256" key="13">
    <source>
        <dbReference type="ARBA" id="ARBA00046059"/>
    </source>
</evidence>
<dbReference type="OrthoDB" id="25377at10239"/>
<evidence type="ECO:0000256" key="11">
    <source>
        <dbReference type="ARBA" id="ARBA00034751"/>
    </source>
</evidence>
<feature type="transmembrane region" description="Helical" evidence="15">
    <location>
        <begin position="33"/>
        <end position="55"/>
    </location>
</feature>
<evidence type="ECO:0000256" key="5">
    <source>
        <dbReference type="ARBA" id="ARBA00022870"/>
    </source>
</evidence>
<evidence type="ECO:0000256" key="2">
    <source>
        <dbReference type="ARBA" id="ARBA00004597"/>
    </source>
</evidence>
<name>A0A0A7MEV5_9POXV</name>
<sequence>MAHNTFGDAESTENAAYVASVKRQKAIRRCLKLFFRIMAAIAIIVLAALVIILALQLDQCMHNEENKVYSQSLRGDGDNTTICKELSTGKHCLTKSTIPATWSSAKNMCEMLGQSLPSTDICNETEWLRKYLKGTWSDHESSVFKPNCETMTMLSTPSSNTQEKDFFCVSTL</sequence>
<keyword evidence="6" id="KW-0735">Signal-anchor</keyword>
<dbReference type="SUPFAM" id="SSF56436">
    <property type="entry name" value="C-type lectin-like"/>
    <property type="match status" value="1"/>
</dbReference>
<evidence type="ECO:0000256" key="4">
    <source>
        <dbReference type="ARBA" id="ARBA00022844"/>
    </source>
</evidence>
<dbReference type="RefSeq" id="YP_009112849.1">
    <property type="nucleotide sequence ID" value="NC_025963.1"/>
</dbReference>
<evidence type="ECO:0000256" key="3">
    <source>
        <dbReference type="ARBA" id="ARBA00022692"/>
    </source>
</evidence>
<dbReference type="InterPro" id="IPR009238">
    <property type="entry name" value="Chordopox_A33R"/>
</dbReference>
<evidence type="ECO:0000256" key="6">
    <source>
        <dbReference type="ARBA" id="ARBA00022968"/>
    </source>
</evidence>
<keyword evidence="9" id="KW-1015">Disulfide bond</keyword>
<evidence type="ECO:0000256" key="14">
    <source>
        <dbReference type="ARBA" id="ARBA00046978"/>
    </source>
</evidence>
<keyword evidence="10" id="KW-0325">Glycoprotein</keyword>
<dbReference type="Gene3D" id="3.10.100.10">
    <property type="entry name" value="Mannose-Binding Protein A, subunit A"/>
    <property type="match status" value="1"/>
</dbReference>
<keyword evidence="3 15" id="KW-0812">Transmembrane</keyword>
<comment type="function">
    <text evidence="13">Forms a complex with OPG162 and OPG190 to coordinate the incorporation of OPG164 into wrapped enveloped virion (EV) membranes and, subsequently, the production of actin tails. Therefore plays an essential role in efficient cell-to-cell spread of viral particles.</text>
</comment>
<organism evidence="16 17">
    <name type="scientific">Parapoxvirus red deer/HL953</name>
    <dbReference type="NCBI Taxonomy" id="1579460"/>
    <lineage>
        <taxon>Viruses</taxon>
        <taxon>Varidnaviria</taxon>
        <taxon>Bamfordvirae</taxon>
        <taxon>Nucleocytoviricota</taxon>
        <taxon>Pokkesviricetes</taxon>
        <taxon>Chitovirales</taxon>
        <taxon>Poxviridae</taxon>
        <taxon>Chordopoxvirinae</taxon>
        <taxon>Parapoxvirus</taxon>
        <taxon>Parapoxvirus reddeerpox</taxon>
        <taxon>Red deerpox virus</taxon>
    </lineage>
</organism>
<evidence type="ECO:0000313" key="16">
    <source>
        <dbReference type="EMBL" id="AIZ77361.1"/>
    </source>
</evidence>
<dbReference type="Proteomes" id="UP000107385">
    <property type="component" value="Segment"/>
</dbReference>
<reference evidence="16 17" key="1">
    <citation type="submission" date="2014-09" db="EMBL/GenBank/DDBJ databases">
        <title>Parapoxvirus (PPV) of red deer reveals sub-clinical infection and confirms a unique species.</title>
        <authorList>
            <person name="Friederichs S."/>
            <person name="Stefan K."/>
            <person name="Helmut B."/>
            <person name="Heike L."/>
            <person name="Mathias B."/>
        </authorList>
    </citation>
    <scope>NUCLEOTIDE SEQUENCE [LARGE SCALE GENOMIC DNA]</scope>
    <source>
        <strain evidence="16">HL953</strain>
    </source>
</reference>
<keyword evidence="8 15" id="KW-0472">Membrane</keyword>
<keyword evidence="7 15" id="KW-1133">Transmembrane helix</keyword>
<comment type="subunit">
    <text evidence="14">Homodimer, disulfide-linked. Interacts with protein OPG190. Interacts (via C-terminus) with protein OPG164. Interacts with OPG162.</text>
</comment>
<evidence type="ECO:0000256" key="10">
    <source>
        <dbReference type="ARBA" id="ARBA00023180"/>
    </source>
</evidence>
<dbReference type="InterPro" id="IPR016187">
    <property type="entry name" value="CTDL_fold"/>
</dbReference>
<dbReference type="KEGG" id="vg:22647508"/>
<comment type="similarity">
    <text evidence="11">Belongs to the orthopoxvirus OPG161 family.</text>
</comment>
<evidence type="ECO:0000256" key="9">
    <source>
        <dbReference type="ARBA" id="ARBA00023157"/>
    </source>
</evidence>
<dbReference type="GO" id="GO:0055036">
    <property type="term" value="C:virion membrane"/>
    <property type="evidence" value="ECO:0007669"/>
    <property type="project" value="UniProtKB-SubCell"/>
</dbReference>
<dbReference type="InterPro" id="IPR016186">
    <property type="entry name" value="C-type_lectin-like/link_sf"/>
</dbReference>
<keyword evidence="17" id="KW-1185">Reference proteome</keyword>
<dbReference type="GeneID" id="22647508"/>
<evidence type="ECO:0000256" key="8">
    <source>
        <dbReference type="ARBA" id="ARBA00023136"/>
    </source>
</evidence>
<dbReference type="Pfam" id="PF05966">
    <property type="entry name" value="Chordopox_A33R"/>
    <property type="match status" value="1"/>
</dbReference>